<reference evidence="4" key="1">
    <citation type="submission" date="2023-03" db="EMBL/GenBank/DDBJ databases">
        <title>Massive genome expansion in bonnet fungi (Mycena s.s.) driven by repeated elements and novel gene families across ecological guilds.</title>
        <authorList>
            <consortium name="Lawrence Berkeley National Laboratory"/>
            <person name="Harder C.B."/>
            <person name="Miyauchi S."/>
            <person name="Viragh M."/>
            <person name="Kuo A."/>
            <person name="Thoen E."/>
            <person name="Andreopoulos B."/>
            <person name="Lu D."/>
            <person name="Skrede I."/>
            <person name="Drula E."/>
            <person name="Henrissat B."/>
            <person name="Morin E."/>
            <person name="Kohler A."/>
            <person name="Barry K."/>
            <person name="LaButti K."/>
            <person name="Morin E."/>
            <person name="Salamov A."/>
            <person name="Lipzen A."/>
            <person name="Mereny Z."/>
            <person name="Hegedus B."/>
            <person name="Baldrian P."/>
            <person name="Stursova M."/>
            <person name="Weitz H."/>
            <person name="Taylor A."/>
            <person name="Grigoriev I.V."/>
            <person name="Nagy L.G."/>
            <person name="Martin F."/>
            <person name="Kauserud H."/>
        </authorList>
    </citation>
    <scope>NUCLEOTIDE SEQUENCE</scope>
    <source>
        <strain evidence="4">9144</strain>
    </source>
</reference>
<evidence type="ECO:0000313" key="4">
    <source>
        <dbReference type="EMBL" id="KAJ7199955.1"/>
    </source>
</evidence>
<evidence type="ECO:0000256" key="3">
    <source>
        <dbReference type="SAM" id="MobiDB-lite"/>
    </source>
</evidence>
<comment type="similarity">
    <text evidence="2">Belongs to the ustYa family.</text>
</comment>
<evidence type="ECO:0000256" key="2">
    <source>
        <dbReference type="ARBA" id="ARBA00035112"/>
    </source>
</evidence>
<dbReference type="PANTHER" id="PTHR33365">
    <property type="entry name" value="YALI0B05434P"/>
    <property type="match status" value="1"/>
</dbReference>
<proteinExistence type="inferred from homology"/>
<evidence type="ECO:0000313" key="5">
    <source>
        <dbReference type="Proteomes" id="UP001219525"/>
    </source>
</evidence>
<dbReference type="PANTHER" id="PTHR33365:SF4">
    <property type="entry name" value="CYCLOCHLOROTINE BIOSYNTHESIS PROTEIN O"/>
    <property type="match status" value="1"/>
</dbReference>
<evidence type="ECO:0008006" key="6">
    <source>
        <dbReference type="Google" id="ProtNLM"/>
    </source>
</evidence>
<dbReference type="Pfam" id="PF11807">
    <property type="entry name" value="UstYa"/>
    <property type="match status" value="1"/>
</dbReference>
<gene>
    <name evidence="4" type="ORF">GGX14DRAFT_572390</name>
</gene>
<organism evidence="4 5">
    <name type="scientific">Mycena pura</name>
    <dbReference type="NCBI Taxonomy" id="153505"/>
    <lineage>
        <taxon>Eukaryota</taxon>
        <taxon>Fungi</taxon>
        <taxon>Dikarya</taxon>
        <taxon>Basidiomycota</taxon>
        <taxon>Agaricomycotina</taxon>
        <taxon>Agaricomycetes</taxon>
        <taxon>Agaricomycetidae</taxon>
        <taxon>Agaricales</taxon>
        <taxon>Marasmiineae</taxon>
        <taxon>Mycenaceae</taxon>
        <taxon>Mycena</taxon>
    </lineage>
</organism>
<protein>
    <recommendedName>
        <fullName evidence="6">Tat pathway signal sequence</fullName>
    </recommendedName>
</protein>
<comment type="pathway">
    <text evidence="1">Mycotoxin biosynthesis.</text>
</comment>
<dbReference type="AlphaFoldDB" id="A0AAD6Y589"/>
<sequence length="248" mass="28148">MSSYALLSTEDAEGPSSWPEKYSENKRPPQRSWSLWLSVALNACLVVALFTSWRRRSDCLAPNHFYSPAQDAIQYTPTKFFHSTAYSKTEYFGTGPDVDAAWHALYSSAISSVDATEASMLVDWTQPISVDGQDEYAIELNVFHDLHCLNLLRMSLYPEHYNVSELGEIMSPVHLAHCVDGLRQSTQCHADITPLSARLAPTPQDTPLNFRLDATHMCRDFKRVKEWADARPVSGRYMSEYFKIRNGE</sequence>
<keyword evidence="5" id="KW-1185">Reference proteome</keyword>
<accession>A0AAD6Y589</accession>
<dbReference type="Proteomes" id="UP001219525">
    <property type="component" value="Unassembled WGS sequence"/>
</dbReference>
<dbReference type="EMBL" id="JARJCW010000065">
    <property type="protein sequence ID" value="KAJ7199955.1"/>
    <property type="molecule type" value="Genomic_DNA"/>
</dbReference>
<evidence type="ECO:0000256" key="1">
    <source>
        <dbReference type="ARBA" id="ARBA00004685"/>
    </source>
</evidence>
<dbReference type="GO" id="GO:0043386">
    <property type="term" value="P:mycotoxin biosynthetic process"/>
    <property type="evidence" value="ECO:0007669"/>
    <property type="project" value="InterPro"/>
</dbReference>
<name>A0AAD6Y589_9AGAR</name>
<feature type="region of interest" description="Disordered" evidence="3">
    <location>
        <begin position="1"/>
        <end position="25"/>
    </location>
</feature>
<dbReference type="InterPro" id="IPR021765">
    <property type="entry name" value="UstYa-like"/>
</dbReference>
<comment type="caution">
    <text evidence="4">The sequence shown here is derived from an EMBL/GenBank/DDBJ whole genome shotgun (WGS) entry which is preliminary data.</text>
</comment>